<evidence type="ECO:0000256" key="2">
    <source>
        <dbReference type="ARBA" id="ARBA00022884"/>
    </source>
</evidence>
<dbReference type="STRING" id="7370.A0A1I8NBT7"/>
<evidence type="ECO:0000313" key="5">
    <source>
        <dbReference type="EnsemblMetazoa" id="MDOA013612-PA"/>
    </source>
</evidence>
<dbReference type="GO" id="GO:0031175">
    <property type="term" value="P:neuron projection development"/>
    <property type="evidence" value="ECO:0007669"/>
    <property type="project" value="TreeGrafter"/>
</dbReference>
<dbReference type="InterPro" id="IPR029473">
    <property type="entry name" value="MOR2-PAG1_mid"/>
</dbReference>
<dbReference type="CDD" id="cd12323">
    <property type="entry name" value="RRM2_MSI"/>
    <property type="match status" value="1"/>
</dbReference>
<feature type="domain" description="RRM" evidence="4">
    <location>
        <begin position="2370"/>
        <end position="2447"/>
    </location>
</feature>
<evidence type="ECO:0000259" key="4">
    <source>
        <dbReference type="PROSITE" id="PS50102"/>
    </source>
</evidence>
<comment type="similarity">
    <text evidence="1">Belongs to the Musashi family.</text>
</comment>
<feature type="region of interest" description="Disordered" evidence="3">
    <location>
        <begin position="2350"/>
        <end position="2369"/>
    </location>
</feature>
<dbReference type="InterPro" id="IPR012677">
    <property type="entry name" value="Nucleotide-bd_a/b_plait_sf"/>
</dbReference>
<dbReference type="GO" id="GO:0003723">
    <property type="term" value="F:RNA binding"/>
    <property type="evidence" value="ECO:0007669"/>
    <property type="project" value="UniProtKB-UniRule"/>
</dbReference>
<dbReference type="InterPro" id="IPR034126">
    <property type="entry name" value="MSI_RRM2"/>
</dbReference>
<dbReference type="EnsemblMetazoa" id="MDOA013612-RA">
    <property type="protein sequence ID" value="MDOA013612-PA"/>
    <property type="gene ID" value="MDOA013612"/>
</dbReference>
<feature type="region of interest" description="Disordered" evidence="3">
    <location>
        <begin position="2578"/>
        <end position="2609"/>
    </location>
</feature>
<dbReference type="SMART" id="SM00360">
    <property type="entry name" value="RRM"/>
    <property type="match status" value="2"/>
</dbReference>
<keyword evidence="2" id="KW-0694">RNA-binding</keyword>
<evidence type="ECO:0000256" key="1">
    <source>
        <dbReference type="ARBA" id="ARBA00006635"/>
    </source>
</evidence>
<dbReference type="FunFam" id="3.30.70.330:FF:000320">
    <property type="entry name" value="RNA-binding protein Musashi 2"/>
    <property type="match status" value="1"/>
</dbReference>
<dbReference type="PANTHER" id="PTHR12295:SF30">
    <property type="entry name" value="PROTEIN FURRY"/>
    <property type="match status" value="1"/>
</dbReference>
<dbReference type="InterPro" id="IPR039867">
    <property type="entry name" value="Furry/Tao3/Mor2"/>
</dbReference>
<dbReference type="PANTHER" id="PTHR12295">
    <property type="entry name" value="FURRY-RELATED"/>
    <property type="match status" value="1"/>
</dbReference>
<dbReference type="VEuPathDB" id="VectorBase:MDOA013612"/>
<dbReference type="InterPro" id="IPR025614">
    <property type="entry name" value="Cell_morpho_N"/>
</dbReference>
<feature type="domain" description="RRM" evidence="4">
    <location>
        <begin position="2282"/>
        <end position="2371"/>
    </location>
</feature>
<dbReference type="GO" id="GO:0000902">
    <property type="term" value="P:cell morphogenesis"/>
    <property type="evidence" value="ECO:0007669"/>
    <property type="project" value="InterPro"/>
</dbReference>
<dbReference type="InterPro" id="IPR000504">
    <property type="entry name" value="RRM_dom"/>
</dbReference>
<feature type="compositionally biased region" description="Low complexity" evidence="3">
    <location>
        <begin position="2197"/>
        <end position="2242"/>
    </location>
</feature>
<evidence type="ECO:0000256" key="3">
    <source>
        <dbReference type="SAM" id="MobiDB-lite"/>
    </source>
</evidence>
<accession>A0A1I8NBT7</accession>
<feature type="compositionally biased region" description="Low complexity" evidence="3">
    <location>
        <begin position="116"/>
        <end position="137"/>
    </location>
</feature>
<feature type="compositionally biased region" description="Low complexity" evidence="3">
    <location>
        <begin position="17"/>
        <end position="54"/>
    </location>
</feature>
<proteinExistence type="inferred from homology"/>
<dbReference type="VEuPathDB" id="VectorBase:MDOMA2_016407"/>
<feature type="compositionally biased region" description="Basic residues" evidence="3">
    <location>
        <begin position="2357"/>
        <end position="2369"/>
    </location>
</feature>
<dbReference type="VEuPathDB" id="VectorBase:MDOMA2_008280"/>
<feature type="compositionally biased region" description="Gly residues" evidence="3">
    <location>
        <begin position="58"/>
        <end position="71"/>
    </location>
</feature>
<feature type="region of interest" description="Disordered" evidence="3">
    <location>
        <begin position="1941"/>
        <end position="1960"/>
    </location>
</feature>
<dbReference type="Pfam" id="PF00076">
    <property type="entry name" value="RRM_1"/>
    <property type="match status" value="2"/>
</dbReference>
<dbReference type="Gene3D" id="3.30.70.330">
    <property type="match status" value="2"/>
</dbReference>
<dbReference type="InterPro" id="IPR016024">
    <property type="entry name" value="ARM-type_fold"/>
</dbReference>
<feature type="compositionally biased region" description="Polar residues" evidence="3">
    <location>
        <begin position="2252"/>
        <end position="2275"/>
    </location>
</feature>
<organism evidence="5">
    <name type="scientific">Musca domestica</name>
    <name type="common">House fly</name>
    <dbReference type="NCBI Taxonomy" id="7370"/>
    <lineage>
        <taxon>Eukaryota</taxon>
        <taxon>Metazoa</taxon>
        <taxon>Ecdysozoa</taxon>
        <taxon>Arthropoda</taxon>
        <taxon>Hexapoda</taxon>
        <taxon>Insecta</taxon>
        <taxon>Pterygota</taxon>
        <taxon>Neoptera</taxon>
        <taxon>Endopterygota</taxon>
        <taxon>Diptera</taxon>
        <taxon>Brachycera</taxon>
        <taxon>Muscomorpha</taxon>
        <taxon>Muscoidea</taxon>
        <taxon>Muscidae</taxon>
        <taxon>Musca</taxon>
    </lineage>
</organism>
<dbReference type="eggNOG" id="KOG1825">
    <property type="taxonomic scope" value="Eukaryota"/>
</dbReference>
<dbReference type="PROSITE" id="PS50102">
    <property type="entry name" value="RRM"/>
    <property type="match status" value="2"/>
</dbReference>
<dbReference type="GO" id="GO:0005938">
    <property type="term" value="C:cell cortex"/>
    <property type="evidence" value="ECO:0007669"/>
    <property type="project" value="TreeGrafter"/>
</dbReference>
<dbReference type="SUPFAM" id="SSF54928">
    <property type="entry name" value="RNA-binding domain, RBD"/>
    <property type="match status" value="2"/>
</dbReference>
<dbReference type="GO" id="GO:0030427">
    <property type="term" value="C:site of polarized growth"/>
    <property type="evidence" value="ECO:0007669"/>
    <property type="project" value="TreeGrafter"/>
</dbReference>
<dbReference type="Pfam" id="PF14222">
    <property type="entry name" value="MOR2-PAG1_N"/>
    <property type="match status" value="1"/>
</dbReference>
<reference evidence="5" key="1">
    <citation type="submission" date="2020-05" db="UniProtKB">
        <authorList>
            <consortium name="EnsemblMetazoa"/>
        </authorList>
    </citation>
    <scope>IDENTIFICATION</scope>
    <source>
        <strain evidence="5">Aabys</strain>
    </source>
</reference>
<feature type="region of interest" description="Disordered" evidence="3">
    <location>
        <begin position="2197"/>
        <end position="2278"/>
    </location>
</feature>
<feature type="compositionally biased region" description="Polar residues" evidence="3">
    <location>
        <begin position="100"/>
        <end position="115"/>
    </location>
</feature>
<dbReference type="FunFam" id="3.30.70.330:FF:000314">
    <property type="entry name" value="RNA-binding protein Musashi Rbp6"/>
    <property type="match status" value="1"/>
</dbReference>
<sequence length="2705" mass="297832">MDNLDIAEEQTEEKIGLNANQNENLTTTTTLGSPTTTNAPESPTSSSTANAASPIVGSGCGGGGGGSGGAAAGYEDTQSVSTTTTTLPPDNNEVCVTPPQRHSLNSNDYQTSTPKSSSARSSAAATNSGGAAAASTSPIHHGASVGDTVNNNANILTNEESPLPQTFNNVECSTFNESQLMATGVGNVLENITAAPASGNIANNNAIINSGLACGPANMTPTQNQQILNNYPGIANSQNGSNRNYNPILIPQRQSLLPWGSHSRSSIINIMPYNTPTCSTAQMENSTEGNFLRPGEIVMRNLFSDFTQQAEKKIELVMLESADKPLSKLLQRGEDQQFDQLLSALGNVAEHCLPSLLHTLLAWHRRQLSDAEIKNDLKRMEKSVNANKTLNSQELDFQLQRREAAVEFIFCLALIEILKQLSFHPGHEDLVRSIENLAFKHFKYKEGLQNNPNAHNIHMIADLYAEVIGVLAQSRFSSVRKRFMSELKELRTKEPSPHTTQSIISLLMGMKFFRVKMVPIEEFEASFQFMHECGQYFLELKDKDIKHALAGLFVEILVPVAAAVKNEVNVPCVKNFVELLYTQTLDASTKSKHRLALFPLVTCLLCVSQKTFFLTNWHYFLAMCLSNLKNRDAKMSRVALESLYRLLWVYMIRIKCESNSATHSRLQSIVNSLFPKGSKGVVPRDTPLNIFVKIIQFIAQERLDFAMREIVYDLLCVGRPIKLILNPERMSIGLRAFLVVADSLQQKDGEPPMPRTVPVLPSGNTLRVKKTYINKMLTDDTARSIGMSTYFPHVRRVFVDILRALDVHYGRPLMMTNTQNQNKEPDEMLSGERKPRIDLFRTCVAAVPRLIPDTMTPQELVDLLSRLTVHMDEELRMLTHQSLQTLVIDFPDWRQDVVHGYTQFLVRDVTDTYPQLLENCTRMLFVFLNIWRCAINVNGSNGNNSMLKTPTTVASSINTTQAGIATQAVGMAASVATNIVGKDTATSQLSSASNVKSITNTNSSATSSITSSGMSSITQATVINLADSGKKNEIPLATTLHFVEGYALVLLCSYRPYLRKLAAMILKEVKNLMKALGIPETEPPLLDVIDKCCPQVLDKCLPHLPQTEKTAILNATQIDLQWIVERSSGVWLGGLTDDNSKSSTSTLNLSQSSGSPQPQQQFDPWSVCLFGFLERDRILQKCPSVVAQAWPICYARLTTLYSVIDPTPVSDNRASLLRSSAPTKRVPTESQKDLYLRIWRNQVAMAMRLVPQILSVAIRCASPDLSLSLQDQSDSRSLSDSLDNIPSNVFGPEGIVTRFTLPLSYGRKEARQKRLGSSPDSLNADRSDKSALGAASPQAFYKLIVPLLRCEVVDVRDAAVNALGMINHDALKDLMEELVVYIREAVDRKQENMRRRRRRDALRLQLVRVLEKIAENGTFGVSTCVLERDTMSLHPTFVEYIDGAMQYLLAETDKDNISIREVKAHFCNFIRKMIKNFSLESCATLLTRDLKRNLFNLFATWSGSFAKPLGIASQQIGQSPEEEKLQFSALQAMSALLSCGHIFYTPFLSDDGIIYKWLDMLLASKDEKIYQLARDTVVLLLECNPDMGQLLEWVIDRCYTSEPREADACFLALAAIFSAREYPCDHYTSVITVTLLMTGCPRVEVHSTALLLLQILDKRFFGSVGPLHADNEKEDDKVGTLDVLLSSAYCRSQRFLSKQLAQLRPELTMSMFSEITHRFQTAREDVRTLLLQCLQPWLHNMELVATTVPPATPLSYIMYFPDSGTRGRREGTGSAEATEMILNNLFYITAKFSDTHPRDIEELWGTLCQFWPNNLKVILRYLVIMSGMAPNELLSYAKRVALYLARTCPDRLLDELMAELQTVETLNCLIERTETPPFYRLTSMRKASSHSADGQPVGGINDSRIQDLTVEKGTIHTKRHSGEDPIKTGTCKSDSGIRAFTQATNNRPPRGADKIRAASGPSILPRPEDILINDPELRQEENVELRSSEVSHTAPVAAPHPLPMPEYGGYFAPLTEFLPDVSLPISGFHRCNVAVMLLTDIVVDGIPGIDWTLHLPLMLHILFLGLDHNRVIVREHCKQLCMNLLIVLAEHNDHLTVARILLNSETTKLDLGLTVPSLPVIDNYFTESHQEFDSYLYNNCYVIATSSQQHQQQQQILPLGASSSTACSLYAAQQYQVSNYVNQQQQLMAASGGIQQQQQQQNQQNSNTNSNNNNCPQQQQQQQGAQTPQQQQQQAANNQSGNMVINGGGASNDMSVVKYSSSGRSTPSNSINGSAGTDPAPGKLFVGGLSWQTSAEKLKEYFNMFGTVTDVLIMKDPVTQRSRGFGFITFQEPCSVDKVLKVPIHTLDGKKIDPKHATPKNRPRQSNKTKKIFVGGVSQDTSADEVKAYFNQFGTVEETVMLMDQQTKRHRGFGFVTFENEDVVDRVCEIHFHTIKNKKVECKKAQPKEAVTPAAQLLQKRIMLGTLGVPIPTGPGQLLSARTAAGVQAMNQFAILPSPAQLQLHAASGAAASAAAAQQAALISQNPFQVQNAAAAAVAANQSSFGKLLSTYPQAALHSVRYSPYPIPATAAAATALAQAQQQHHQQQQAVAVHQHQQQQNAAAAAAQQHTAASNSAAVAAATQAHNAALHAAAAGTQPASAGHGTTAVTNPLAAAAAQQAALVASTNPLNAATNPYQSYALTNVDMSSFQGVDWSSVYGMGMYV</sequence>
<feature type="compositionally biased region" description="Acidic residues" evidence="3">
    <location>
        <begin position="1"/>
        <end position="11"/>
    </location>
</feature>
<name>A0A1I8NBT7_MUSDO</name>
<dbReference type="Pfam" id="PF14228">
    <property type="entry name" value="MOR2-PAG1_mid"/>
    <property type="match status" value="4"/>
</dbReference>
<protein>
    <recommendedName>
        <fullName evidence="4">RRM domain-containing protein</fullName>
    </recommendedName>
</protein>
<dbReference type="SUPFAM" id="SSF48371">
    <property type="entry name" value="ARM repeat"/>
    <property type="match status" value="2"/>
</dbReference>
<feature type="region of interest" description="Disordered" evidence="3">
    <location>
        <begin position="1"/>
        <end position="146"/>
    </location>
</feature>
<dbReference type="InterPro" id="IPR035979">
    <property type="entry name" value="RBD_domain_sf"/>
</dbReference>